<organism evidence="1 2">
    <name type="scientific">Protofrankia coriariae</name>
    <dbReference type="NCBI Taxonomy" id="1562887"/>
    <lineage>
        <taxon>Bacteria</taxon>
        <taxon>Bacillati</taxon>
        <taxon>Actinomycetota</taxon>
        <taxon>Actinomycetes</taxon>
        <taxon>Frankiales</taxon>
        <taxon>Frankiaceae</taxon>
        <taxon>Protofrankia</taxon>
    </lineage>
</organism>
<evidence type="ECO:0000313" key="2">
    <source>
        <dbReference type="Proteomes" id="UP000035425"/>
    </source>
</evidence>
<dbReference type="EMBL" id="JWIO01000004">
    <property type="protein sequence ID" value="KLL12438.1"/>
    <property type="molecule type" value="Genomic_DNA"/>
</dbReference>
<dbReference type="Proteomes" id="UP000035425">
    <property type="component" value="Unassembled WGS sequence"/>
</dbReference>
<evidence type="ECO:0000313" key="1">
    <source>
        <dbReference type="EMBL" id="KLL12438.1"/>
    </source>
</evidence>
<protein>
    <submittedName>
        <fullName evidence="1">Uncharacterized protein</fullName>
    </submittedName>
</protein>
<reference evidence="1 2" key="1">
    <citation type="submission" date="2014-12" db="EMBL/GenBank/DDBJ databases">
        <title>Frankia sp. BMG5.1 draft genome.</title>
        <authorList>
            <person name="Gtari M."/>
            <person name="Ghodhbane-Gtari F."/>
            <person name="Nouioui I."/>
            <person name="Ktari A."/>
            <person name="Hezbri K."/>
            <person name="Mimouni W."/>
            <person name="Sbissi I."/>
            <person name="Ayari A."/>
            <person name="Yamanaka T."/>
            <person name="Normand P."/>
            <person name="Tisa L.S."/>
            <person name="Boudabous A."/>
        </authorList>
    </citation>
    <scope>NUCLEOTIDE SEQUENCE [LARGE SCALE GENOMIC DNA]</scope>
    <source>
        <strain evidence="1 2">BMG5.1</strain>
    </source>
</reference>
<accession>A0ABR5F734</accession>
<proteinExistence type="predicted"/>
<name>A0ABR5F734_9ACTN</name>
<sequence>MLVDGATPPRAEPALFDAMLAGWRRQQVSRRLGSSIIDGRERVVRRFQEATGGWPWSWTAAQLEAWLARVLDGAGGPGR</sequence>
<comment type="caution">
    <text evidence="1">The sequence shown here is derived from an EMBL/GenBank/DDBJ whole genome shotgun (WGS) entry which is preliminary data.</text>
</comment>
<keyword evidence="2" id="KW-1185">Reference proteome</keyword>
<gene>
    <name evidence="1" type="ORF">FrCorBMG51_03790</name>
</gene>